<dbReference type="CDD" id="cd10540">
    <property type="entry name" value="SET_SpSet7-like"/>
    <property type="match status" value="1"/>
</dbReference>
<gene>
    <name evidence="2" type="ORF">GGR28_001974</name>
</gene>
<evidence type="ECO:0000259" key="1">
    <source>
        <dbReference type="PROSITE" id="PS50280"/>
    </source>
</evidence>
<dbReference type="Proteomes" id="UP000576209">
    <property type="component" value="Unassembled WGS sequence"/>
</dbReference>
<dbReference type="GO" id="GO:0062122">
    <property type="term" value="F:histone H3K37 methyltransferase activity"/>
    <property type="evidence" value="ECO:0007669"/>
    <property type="project" value="InterPro"/>
</dbReference>
<accession>A0A840E1D4</accession>
<dbReference type="SMART" id="SM00317">
    <property type="entry name" value="SET"/>
    <property type="match status" value="1"/>
</dbReference>
<evidence type="ECO:0000313" key="3">
    <source>
        <dbReference type="Proteomes" id="UP000576209"/>
    </source>
</evidence>
<dbReference type="PIRSF" id="PIRSF022536">
    <property type="entry name" value="A612L_SET"/>
    <property type="match status" value="1"/>
</dbReference>
<keyword evidence="3" id="KW-1185">Reference proteome</keyword>
<feature type="domain" description="SET" evidence="1">
    <location>
        <begin position="5"/>
        <end position="112"/>
    </location>
</feature>
<dbReference type="RefSeq" id="WP_183495604.1">
    <property type="nucleotide sequence ID" value="NZ_JACIFF010000004.1"/>
</dbReference>
<dbReference type="PROSITE" id="PS50280">
    <property type="entry name" value="SET"/>
    <property type="match status" value="1"/>
</dbReference>
<evidence type="ECO:0000313" key="2">
    <source>
        <dbReference type="EMBL" id="MBB4079354.1"/>
    </source>
</evidence>
<proteinExistence type="predicted"/>
<dbReference type="Gene3D" id="2.170.270.10">
    <property type="entry name" value="SET domain"/>
    <property type="match status" value="1"/>
</dbReference>
<organism evidence="2 3">
    <name type="scientific">Neolewinella aquimaris</name>
    <dbReference type="NCBI Taxonomy" id="1835722"/>
    <lineage>
        <taxon>Bacteria</taxon>
        <taxon>Pseudomonadati</taxon>
        <taxon>Bacteroidota</taxon>
        <taxon>Saprospiria</taxon>
        <taxon>Saprospirales</taxon>
        <taxon>Lewinellaceae</taxon>
        <taxon>Neolewinella</taxon>
    </lineage>
</organism>
<dbReference type="EMBL" id="JACIFF010000004">
    <property type="protein sequence ID" value="MBB4079354.1"/>
    <property type="molecule type" value="Genomic_DNA"/>
</dbReference>
<reference evidence="2 3" key="1">
    <citation type="submission" date="2020-08" db="EMBL/GenBank/DDBJ databases">
        <title>Genomic Encyclopedia of Type Strains, Phase IV (KMG-IV): sequencing the most valuable type-strain genomes for metagenomic binning, comparative biology and taxonomic classification.</title>
        <authorList>
            <person name="Goeker M."/>
        </authorList>
    </citation>
    <scope>NUCLEOTIDE SEQUENCE [LARGE SCALE GENOMIC DNA]</scope>
    <source>
        <strain evidence="2 3">DSM 105137</strain>
    </source>
</reference>
<dbReference type="AlphaFoldDB" id="A0A840E1D4"/>
<name>A0A840E1D4_9BACT</name>
<dbReference type="Pfam" id="PF00856">
    <property type="entry name" value="SET"/>
    <property type="match status" value="1"/>
</dbReference>
<protein>
    <submittedName>
        <fullName evidence="2">SET domain-containing protein</fullName>
    </submittedName>
</protein>
<comment type="caution">
    <text evidence="2">The sequence shown here is derived from an EMBL/GenBank/DDBJ whole genome shotgun (WGS) entry which is preliminary data.</text>
</comment>
<dbReference type="SUPFAM" id="SSF82199">
    <property type="entry name" value="SET domain"/>
    <property type="match status" value="1"/>
</dbReference>
<sequence length="125" mass="14235">MTHLPFLYLKPSERGGRGVFTAENIGEGTIVEFAPVIVLSAEERKVIHRTGLHDYYFVWEGEGAALALGYGSLYNHSSTPNLDYEMDYDFHQIRFSALRDIDAGEELLINYMAGDEREGLWFEPE</sequence>
<dbReference type="InterPro" id="IPR046341">
    <property type="entry name" value="SET_dom_sf"/>
</dbReference>
<dbReference type="InterPro" id="IPR009207">
    <property type="entry name" value="SET7_MeTrfase"/>
</dbReference>
<dbReference type="InterPro" id="IPR001214">
    <property type="entry name" value="SET_dom"/>
</dbReference>